<dbReference type="Gene3D" id="3.90.550.10">
    <property type="entry name" value="Spore Coat Polysaccharide Biosynthesis Protein SpsA, Chain A"/>
    <property type="match status" value="1"/>
</dbReference>
<evidence type="ECO:0000256" key="2">
    <source>
        <dbReference type="ARBA" id="ARBA00001946"/>
    </source>
</evidence>
<dbReference type="InterPro" id="IPR023214">
    <property type="entry name" value="HAD_sf"/>
</dbReference>
<dbReference type="EMBL" id="BAAAYU010000005">
    <property type="protein sequence ID" value="GAA3634437.1"/>
    <property type="molecule type" value="Genomic_DNA"/>
</dbReference>
<comment type="subunit">
    <text evidence="6">Homotetramer.</text>
</comment>
<evidence type="ECO:0000256" key="8">
    <source>
        <dbReference type="ARBA" id="ARBA00022723"/>
    </source>
</evidence>
<keyword evidence="8" id="KW-0479">Metal-binding</keyword>
<dbReference type="SUPFAM" id="SSF56784">
    <property type="entry name" value="HAD-like"/>
    <property type="match status" value="1"/>
</dbReference>
<comment type="similarity">
    <text evidence="4">Belongs to the KdsC family.</text>
</comment>
<keyword evidence="9" id="KW-0378">Hydrolase</keyword>
<evidence type="ECO:0000256" key="5">
    <source>
        <dbReference type="ARBA" id="ARBA00010726"/>
    </source>
</evidence>
<dbReference type="InterPro" id="IPR003329">
    <property type="entry name" value="Cytidylyl_trans"/>
</dbReference>
<dbReference type="InterPro" id="IPR029044">
    <property type="entry name" value="Nucleotide-diphossugar_trans"/>
</dbReference>
<evidence type="ECO:0000256" key="9">
    <source>
        <dbReference type="ARBA" id="ARBA00022801"/>
    </source>
</evidence>
<comment type="caution">
    <text evidence="12">The sequence shown here is derived from an EMBL/GenBank/DDBJ whole genome shotgun (WGS) entry which is preliminary data.</text>
</comment>
<comment type="cofactor">
    <cofactor evidence="2">
        <name>Mg(2+)</name>
        <dbReference type="ChEBI" id="CHEBI:18420"/>
    </cofactor>
</comment>
<dbReference type="Proteomes" id="UP001501697">
    <property type="component" value="Unassembled WGS sequence"/>
</dbReference>
<dbReference type="EC" id="2.7.7.43" evidence="7"/>
<dbReference type="Pfam" id="PF02348">
    <property type="entry name" value="CTP_transf_3"/>
    <property type="match status" value="1"/>
</dbReference>
<feature type="compositionally biased region" description="Polar residues" evidence="11">
    <location>
        <begin position="396"/>
        <end position="406"/>
    </location>
</feature>
<dbReference type="CDD" id="cd02513">
    <property type="entry name" value="CMP-NeuAc_Synthase"/>
    <property type="match status" value="1"/>
</dbReference>
<sequence>MNRSEVVAVIPARGGSKGVPRKNLRRVGGVPLVARAIAAAQGAASVDRVVVSTDDHEIAAVAHEWGAQVIDRPAELAGDTTSSERVLLHALDDLAAAGVDVGTLAFLQATSPFIDPRDLDLAVELLAANEHDCVFSAIETYGFLWKSEAGDATGVNHDSAVRPRRQDRDPHYLETGAFYVMDAAGFAAARHRFFGRIGIVEVAERTAIEIDSEEQLAMAQAIAPLVPEASDLVDVVAVVTDFDGVHTDDTVITDSYGRESVQVSRSDGMGVARLRRAGIPVLILSSETDDVVSARARKLQVDVRQGVDDKVAVLREWAATQQVPLSRIAYIGNDVNDLGCLELVGFPVAVPEAHPLVLAAARVVMRHAGGHGAVRELADRVLRDRGAAQPVRTGAGRTSSGDEADR</sequence>
<dbReference type="PANTHER" id="PTHR21485">
    <property type="entry name" value="HAD SUPERFAMILY MEMBERS CMAS AND KDSC"/>
    <property type="match status" value="1"/>
</dbReference>
<keyword evidence="12" id="KW-0548">Nucleotidyltransferase</keyword>
<comment type="pathway">
    <text evidence="3">Amino-sugar metabolism; N-acetylneuraminate metabolism.</text>
</comment>
<feature type="region of interest" description="Disordered" evidence="11">
    <location>
        <begin position="387"/>
        <end position="406"/>
    </location>
</feature>
<gene>
    <name evidence="12" type="ORF">GCM10022200_17080</name>
</gene>
<evidence type="ECO:0000256" key="4">
    <source>
        <dbReference type="ARBA" id="ARBA00005893"/>
    </source>
</evidence>
<dbReference type="InterPro" id="IPR050793">
    <property type="entry name" value="CMP-NeuNAc_synthase"/>
</dbReference>
<dbReference type="SUPFAM" id="SSF53448">
    <property type="entry name" value="Nucleotide-diphospho-sugar transferases"/>
    <property type="match status" value="1"/>
</dbReference>
<comment type="catalytic activity">
    <reaction evidence="1">
        <text>an N-acylneuraminate + CTP = a CMP-N-acyl-beta-neuraminate + diphosphate</text>
        <dbReference type="Rhea" id="RHEA:11344"/>
        <dbReference type="ChEBI" id="CHEBI:33019"/>
        <dbReference type="ChEBI" id="CHEBI:37563"/>
        <dbReference type="ChEBI" id="CHEBI:60073"/>
        <dbReference type="ChEBI" id="CHEBI:68671"/>
        <dbReference type="EC" id="2.7.7.43"/>
    </reaction>
</comment>
<proteinExistence type="inferred from homology"/>
<dbReference type="InterPro" id="IPR036412">
    <property type="entry name" value="HAD-like_sf"/>
</dbReference>
<keyword evidence="12" id="KW-0808">Transferase</keyword>
<protein>
    <recommendedName>
        <fullName evidence="7">N-acylneuraminate cytidylyltransferase</fullName>
        <ecNumber evidence="7">2.7.7.43</ecNumber>
    </recommendedName>
</protein>
<dbReference type="SFLD" id="SFLDG01138">
    <property type="entry name" value="C1.6.2:_Deoxy-d-mannose-octulo"/>
    <property type="match status" value="1"/>
</dbReference>
<evidence type="ECO:0000256" key="7">
    <source>
        <dbReference type="ARBA" id="ARBA00012491"/>
    </source>
</evidence>
<dbReference type="GO" id="GO:0016779">
    <property type="term" value="F:nucleotidyltransferase activity"/>
    <property type="evidence" value="ECO:0007669"/>
    <property type="project" value="UniProtKB-KW"/>
</dbReference>
<dbReference type="SFLD" id="SFLDG01136">
    <property type="entry name" value="C1.6:_Phosphoserine_Phosphatas"/>
    <property type="match status" value="1"/>
</dbReference>
<evidence type="ECO:0000256" key="10">
    <source>
        <dbReference type="ARBA" id="ARBA00022842"/>
    </source>
</evidence>
<dbReference type="Gene3D" id="3.40.50.1000">
    <property type="entry name" value="HAD superfamily/HAD-like"/>
    <property type="match status" value="1"/>
</dbReference>
<comment type="similarity">
    <text evidence="5">Belongs to the CMP-NeuNAc synthase family.</text>
</comment>
<dbReference type="PANTHER" id="PTHR21485:SF3">
    <property type="entry name" value="N-ACYLNEURAMINATE CYTIDYLYLTRANSFERASE"/>
    <property type="match status" value="1"/>
</dbReference>
<evidence type="ECO:0000313" key="13">
    <source>
        <dbReference type="Proteomes" id="UP001501697"/>
    </source>
</evidence>
<evidence type="ECO:0000256" key="1">
    <source>
        <dbReference type="ARBA" id="ARBA00001862"/>
    </source>
</evidence>
<accession>A0ABP7AKI2</accession>
<evidence type="ECO:0000256" key="6">
    <source>
        <dbReference type="ARBA" id="ARBA00011881"/>
    </source>
</evidence>
<evidence type="ECO:0000256" key="3">
    <source>
        <dbReference type="ARBA" id="ARBA00005141"/>
    </source>
</evidence>
<evidence type="ECO:0000313" key="12">
    <source>
        <dbReference type="EMBL" id="GAA3634437.1"/>
    </source>
</evidence>
<organism evidence="12 13">
    <name type="scientific">Microbacterium awajiense</name>
    <dbReference type="NCBI Taxonomy" id="415214"/>
    <lineage>
        <taxon>Bacteria</taxon>
        <taxon>Bacillati</taxon>
        <taxon>Actinomycetota</taxon>
        <taxon>Actinomycetes</taxon>
        <taxon>Micrococcales</taxon>
        <taxon>Microbacteriaceae</taxon>
        <taxon>Microbacterium</taxon>
    </lineage>
</organism>
<dbReference type="InterPro" id="IPR010023">
    <property type="entry name" value="KdsC_fam"/>
</dbReference>
<evidence type="ECO:0000256" key="11">
    <source>
        <dbReference type="SAM" id="MobiDB-lite"/>
    </source>
</evidence>
<keyword evidence="10" id="KW-0460">Magnesium</keyword>
<keyword evidence="13" id="KW-1185">Reference proteome</keyword>
<dbReference type="SFLD" id="SFLDS00003">
    <property type="entry name" value="Haloacid_Dehalogenase"/>
    <property type="match status" value="1"/>
</dbReference>
<reference evidence="13" key="1">
    <citation type="journal article" date="2019" name="Int. J. Syst. Evol. Microbiol.">
        <title>The Global Catalogue of Microorganisms (GCM) 10K type strain sequencing project: providing services to taxonomists for standard genome sequencing and annotation.</title>
        <authorList>
            <consortium name="The Broad Institute Genomics Platform"/>
            <consortium name="The Broad Institute Genome Sequencing Center for Infectious Disease"/>
            <person name="Wu L."/>
            <person name="Ma J."/>
        </authorList>
    </citation>
    <scope>NUCLEOTIDE SEQUENCE [LARGE SCALE GENOMIC DNA]</scope>
    <source>
        <strain evidence="13">JCM 16544</strain>
    </source>
</reference>
<name>A0ABP7AKI2_9MICO</name>
<dbReference type="RefSeq" id="WP_344737576.1">
    <property type="nucleotide sequence ID" value="NZ_BAAAYU010000005.1"/>
</dbReference>
<dbReference type="Pfam" id="PF08282">
    <property type="entry name" value="Hydrolase_3"/>
    <property type="match status" value="1"/>
</dbReference>